<keyword evidence="2" id="KW-0418">Kinase</keyword>
<dbReference type="PANTHER" id="PTHR12149:SF8">
    <property type="entry name" value="PROTEIN-RIBULOSAMINE 3-KINASE"/>
    <property type="match status" value="1"/>
</dbReference>
<accession>A0A1P8UKF4</accession>
<dbReference type="SUPFAM" id="SSF56112">
    <property type="entry name" value="Protein kinase-like (PK-like)"/>
    <property type="match status" value="1"/>
</dbReference>
<evidence type="ECO:0000313" key="3">
    <source>
        <dbReference type="EMBL" id="APZ44242.1"/>
    </source>
</evidence>
<dbReference type="Proteomes" id="UP000243807">
    <property type="component" value="Chromosome"/>
</dbReference>
<keyword evidence="4" id="KW-1185">Reference proteome</keyword>
<organism evidence="3 4">
    <name type="scientific">Acidihalobacter ferrooxydans</name>
    <dbReference type="NCBI Taxonomy" id="1765967"/>
    <lineage>
        <taxon>Bacteria</taxon>
        <taxon>Pseudomonadati</taxon>
        <taxon>Pseudomonadota</taxon>
        <taxon>Gammaproteobacteria</taxon>
        <taxon>Chromatiales</taxon>
        <taxon>Ectothiorhodospiraceae</taxon>
        <taxon>Acidihalobacter</taxon>
    </lineage>
</organism>
<dbReference type="STRING" id="1765967.BW247_15035"/>
<dbReference type="Gene3D" id="3.30.200.20">
    <property type="entry name" value="Phosphorylase Kinase, domain 1"/>
    <property type="match status" value="1"/>
</dbReference>
<dbReference type="InterPro" id="IPR016477">
    <property type="entry name" value="Fructo-/Ketosamine-3-kinase"/>
</dbReference>
<evidence type="ECO:0000256" key="2">
    <source>
        <dbReference type="PIRNR" id="PIRNR006221"/>
    </source>
</evidence>
<dbReference type="EMBL" id="CP019434">
    <property type="protein sequence ID" value="APZ44242.1"/>
    <property type="molecule type" value="Genomic_DNA"/>
</dbReference>
<dbReference type="PANTHER" id="PTHR12149">
    <property type="entry name" value="FRUCTOSAMINE 3 KINASE-RELATED PROTEIN"/>
    <property type="match status" value="1"/>
</dbReference>
<keyword evidence="2" id="KW-0808">Transferase</keyword>
<dbReference type="OrthoDB" id="5291879at2"/>
<sequence>MDLFAQIAAELSTALDRPVVIDRTQTLGGGSINHAFRLDTSAGHVFVKTNHADRADMFAAEAAGLDELAAATALRVPRVLARGSTDTQAWLALDYLELGGPPAPARFGEALAQLHRHTADTFGWTCDNTIGSTAQRNTPHTDWVGFWQSCRLGPQIEFAKLDGAPRGLIGDCERLHDDLPAFFIDYCPRPSLLHGDLWSGNWGYGSDGAPTLFDPAVYYGDREADIAMTELFGTPGAAFYAAYDAAWPRDAGYRVRRTLYNLYHILNHHHLFGGGYASQAARMAGSLRAELRG</sequence>
<dbReference type="Pfam" id="PF03881">
    <property type="entry name" value="Fructosamin_kin"/>
    <property type="match status" value="1"/>
</dbReference>
<gene>
    <name evidence="3" type="ORF">BW247_15035</name>
</gene>
<dbReference type="PIRSF" id="PIRSF006221">
    <property type="entry name" value="Ketosamine-3-kinase"/>
    <property type="match status" value="1"/>
</dbReference>
<dbReference type="GO" id="GO:0016301">
    <property type="term" value="F:kinase activity"/>
    <property type="evidence" value="ECO:0007669"/>
    <property type="project" value="UniProtKB-UniRule"/>
</dbReference>
<evidence type="ECO:0000313" key="4">
    <source>
        <dbReference type="Proteomes" id="UP000243807"/>
    </source>
</evidence>
<dbReference type="AlphaFoldDB" id="A0A1P8UKF4"/>
<proteinExistence type="inferred from homology"/>
<reference evidence="3 4" key="1">
    <citation type="submission" date="2017-01" db="EMBL/GenBank/DDBJ databases">
        <title>Draft sequence of Acidihalobacter ferrooxidans strain DSM 14175 (strain V8).</title>
        <authorList>
            <person name="Khaleque H.N."/>
            <person name="Ramsay J.P."/>
            <person name="Murphy R.J.T."/>
            <person name="Kaksonen A.H."/>
            <person name="Boxall N.J."/>
            <person name="Watkin E.L.J."/>
        </authorList>
    </citation>
    <scope>NUCLEOTIDE SEQUENCE [LARGE SCALE GENOMIC DNA]</scope>
    <source>
        <strain evidence="3 4">V8</strain>
    </source>
</reference>
<evidence type="ECO:0000256" key="1">
    <source>
        <dbReference type="ARBA" id="ARBA00009460"/>
    </source>
</evidence>
<evidence type="ECO:0008006" key="5">
    <source>
        <dbReference type="Google" id="ProtNLM"/>
    </source>
</evidence>
<dbReference type="Gene3D" id="3.90.1200.10">
    <property type="match status" value="1"/>
</dbReference>
<dbReference type="KEGG" id="afy:BW247_15035"/>
<dbReference type="RefSeq" id="WP_076837864.1">
    <property type="nucleotide sequence ID" value="NZ_CP019434.1"/>
</dbReference>
<name>A0A1P8UKF4_9GAMM</name>
<comment type="similarity">
    <text evidence="1 2">Belongs to the fructosamine kinase family.</text>
</comment>
<protein>
    <recommendedName>
        <fullName evidence="5">Fructosamine kinase family protein</fullName>
    </recommendedName>
</protein>
<dbReference type="InterPro" id="IPR011009">
    <property type="entry name" value="Kinase-like_dom_sf"/>
</dbReference>